<sequence>MLIKSRNFSPNKTELTFEQSGFGWAPGQEKKFEGRRTPGAVKNFRKGYDRIDWSRK</sequence>
<name>A0A0F9VIW1_9ZZZZ</name>
<proteinExistence type="predicted"/>
<organism evidence="1">
    <name type="scientific">marine sediment metagenome</name>
    <dbReference type="NCBI Taxonomy" id="412755"/>
    <lineage>
        <taxon>unclassified sequences</taxon>
        <taxon>metagenomes</taxon>
        <taxon>ecological metagenomes</taxon>
    </lineage>
</organism>
<protein>
    <submittedName>
        <fullName evidence="1">Uncharacterized protein</fullName>
    </submittedName>
</protein>
<reference evidence="1" key="1">
    <citation type="journal article" date="2015" name="Nature">
        <title>Complex archaea that bridge the gap between prokaryotes and eukaryotes.</title>
        <authorList>
            <person name="Spang A."/>
            <person name="Saw J.H."/>
            <person name="Jorgensen S.L."/>
            <person name="Zaremba-Niedzwiedzka K."/>
            <person name="Martijn J."/>
            <person name="Lind A.E."/>
            <person name="van Eijk R."/>
            <person name="Schleper C."/>
            <person name="Guy L."/>
            <person name="Ettema T.J."/>
        </authorList>
    </citation>
    <scope>NUCLEOTIDE SEQUENCE</scope>
</reference>
<accession>A0A0F9VIW1</accession>
<evidence type="ECO:0000313" key="1">
    <source>
        <dbReference type="EMBL" id="KKN73456.1"/>
    </source>
</evidence>
<dbReference type="AlphaFoldDB" id="A0A0F9VIW1"/>
<dbReference type="EMBL" id="LAZR01000343">
    <property type="protein sequence ID" value="KKN73456.1"/>
    <property type="molecule type" value="Genomic_DNA"/>
</dbReference>
<comment type="caution">
    <text evidence="1">The sequence shown here is derived from an EMBL/GenBank/DDBJ whole genome shotgun (WGS) entry which is preliminary data.</text>
</comment>
<gene>
    <name evidence="1" type="ORF">LCGC14_0400310</name>
</gene>